<dbReference type="InterPro" id="IPR010323">
    <property type="entry name" value="DUF924"/>
</dbReference>
<name>A0A518RCC6_9SPHN</name>
<dbReference type="SUPFAM" id="SSF48452">
    <property type="entry name" value="TPR-like"/>
    <property type="match status" value="1"/>
</dbReference>
<evidence type="ECO:0000313" key="2">
    <source>
        <dbReference type="EMBL" id="QDX25116.1"/>
    </source>
</evidence>
<sequence length="192" mass="21372">MGGDLETHGVEVHGCAKAVLDFWFDELKPEQQFAKDDALDAEIERRFGHARNVVLASGAAGWRDDPDNLLAAVILLDQFSRNIHRGSPLAYAADPLAIALTLEAIGKGWDGDMPPERAAFLYMPLMHAENAEAQRMSLEKFTALGRPENLRFAMEHAVVIEQFGRFPSRNAALGRDSTPEEREYLKRPDAGW</sequence>
<reference evidence="2 3" key="1">
    <citation type="submission" date="2019-07" db="EMBL/GenBank/DDBJ databases">
        <title>Sphingomonas alkalisoli sp. nov., isolated from rhizosphere soil of Suaedae salsa.</title>
        <authorList>
            <person name="Zhang H."/>
            <person name="Xu L."/>
            <person name="Zhang J.-X."/>
            <person name="Sun J.-Q."/>
        </authorList>
    </citation>
    <scope>NUCLEOTIDE SEQUENCE [LARGE SCALE GENOMIC DNA]</scope>
    <source>
        <strain evidence="2 3">XS-10</strain>
    </source>
</reference>
<dbReference type="Proteomes" id="UP000318055">
    <property type="component" value="Chromosome"/>
</dbReference>
<evidence type="ECO:0000313" key="3">
    <source>
        <dbReference type="Proteomes" id="UP000318055"/>
    </source>
</evidence>
<dbReference type="AlphaFoldDB" id="A0A518RCC6"/>
<organism evidence="2 3">
    <name type="scientific">Sphingomonas suaedae</name>
    <dbReference type="NCBI Taxonomy" id="2599297"/>
    <lineage>
        <taxon>Bacteria</taxon>
        <taxon>Pseudomonadati</taxon>
        <taxon>Pseudomonadota</taxon>
        <taxon>Alphaproteobacteria</taxon>
        <taxon>Sphingomonadales</taxon>
        <taxon>Sphingomonadaceae</taxon>
        <taxon>Sphingomonas</taxon>
    </lineage>
</organism>
<dbReference type="RefSeq" id="WP_145844903.1">
    <property type="nucleotide sequence ID" value="NZ_CP042239.1"/>
</dbReference>
<dbReference type="InterPro" id="IPR011990">
    <property type="entry name" value="TPR-like_helical_dom_sf"/>
</dbReference>
<protein>
    <submittedName>
        <fullName evidence="2">DUF924 domain-containing protein</fullName>
    </submittedName>
</protein>
<evidence type="ECO:0000256" key="1">
    <source>
        <dbReference type="SAM" id="MobiDB-lite"/>
    </source>
</evidence>
<feature type="region of interest" description="Disordered" evidence="1">
    <location>
        <begin position="170"/>
        <end position="192"/>
    </location>
</feature>
<dbReference type="EMBL" id="CP042239">
    <property type="protein sequence ID" value="QDX25116.1"/>
    <property type="molecule type" value="Genomic_DNA"/>
</dbReference>
<dbReference type="KEGG" id="ssua:FPZ54_03150"/>
<dbReference type="Gene3D" id="1.20.58.320">
    <property type="entry name" value="TPR-like"/>
    <property type="match status" value="1"/>
</dbReference>
<proteinExistence type="predicted"/>
<dbReference type="Pfam" id="PF06041">
    <property type="entry name" value="DUF924"/>
    <property type="match status" value="1"/>
</dbReference>
<feature type="compositionally biased region" description="Basic and acidic residues" evidence="1">
    <location>
        <begin position="177"/>
        <end position="192"/>
    </location>
</feature>
<gene>
    <name evidence="2" type="ORF">FPZ54_03150</name>
</gene>
<dbReference type="Gene3D" id="1.25.40.10">
    <property type="entry name" value="Tetratricopeptide repeat domain"/>
    <property type="match status" value="1"/>
</dbReference>
<accession>A0A518RCC6</accession>
<dbReference type="OrthoDB" id="7593450at2"/>
<keyword evidence="3" id="KW-1185">Reference proteome</keyword>